<dbReference type="InterPro" id="IPR007554">
    <property type="entry name" value="Glycerophosphate_synth"/>
</dbReference>
<keyword evidence="5" id="KW-0777">Teichoic acid biosynthesis</keyword>
<name>A0AAU6SGE1_9MICO</name>
<evidence type="ECO:0000256" key="5">
    <source>
        <dbReference type="ARBA" id="ARBA00022944"/>
    </source>
</evidence>
<dbReference type="InterPro" id="IPR051612">
    <property type="entry name" value="Teichoic_Acid_Biosynth"/>
</dbReference>
<evidence type="ECO:0000256" key="6">
    <source>
        <dbReference type="ARBA" id="ARBA00023136"/>
    </source>
</evidence>
<dbReference type="InterPro" id="IPR023214">
    <property type="entry name" value="HAD_sf"/>
</dbReference>
<dbReference type="Gene3D" id="1.10.150.400">
    <property type="match status" value="1"/>
</dbReference>
<protein>
    <submittedName>
        <fullName evidence="7">CDP-glycerol glycerophosphotransferase family protein</fullName>
    </submittedName>
</protein>
<organism evidence="7">
    <name type="scientific">Microbacterium sp. LWS13-1.2</name>
    <dbReference type="NCBI Taxonomy" id="3135264"/>
    <lineage>
        <taxon>Bacteria</taxon>
        <taxon>Bacillati</taxon>
        <taxon>Actinomycetota</taxon>
        <taxon>Actinomycetes</taxon>
        <taxon>Micrococcales</taxon>
        <taxon>Microbacteriaceae</taxon>
        <taxon>Microbacterium</taxon>
    </lineage>
</organism>
<keyword evidence="3" id="KW-1003">Cell membrane</keyword>
<evidence type="ECO:0000256" key="1">
    <source>
        <dbReference type="ARBA" id="ARBA00004202"/>
    </source>
</evidence>
<dbReference type="RefSeq" id="WP_349426791.1">
    <property type="nucleotide sequence ID" value="NZ_CP151632.1"/>
</dbReference>
<dbReference type="InterPro" id="IPR043148">
    <property type="entry name" value="TagF_C"/>
</dbReference>
<dbReference type="GO" id="GO:0047355">
    <property type="term" value="F:CDP-glycerol glycerophosphotransferase activity"/>
    <property type="evidence" value="ECO:0007669"/>
    <property type="project" value="InterPro"/>
</dbReference>
<evidence type="ECO:0000256" key="2">
    <source>
        <dbReference type="ARBA" id="ARBA00010488"/>
    </source>
</evidence>
<sequence>MRSRLTWIFNCADTFSGNPKWLFLYVVHHRPDIEAVWVTDSKPTVHFVRSLGFRAELLTSRRGKNLQQRAGVFVVNQVKERIPPEMSGILLLNLWHGVGVKAIERKLTQGRLQARIARKYIENNKVYHDTMSFLVTSPAMEAHFREQVGLDDEQLIRGGYPQNVYARLYGRYSSFDHDLRARHGLSSDARIAVYAPTYRTEHRGESFLRAAFPDPERLIRVLRETNTLLILKMHPSMAKDPGFVHLRERFGDEPNLRFWDNRDDIYEIFGDVDLGIVDYSSIHYDLLAAGVGKFIRYAFDLDDAGVQEHSHDYLSLSAGTLASTFEDLLAALGGDNTVAADERARLADHFWAYDDDDTFTRLVDTALTRSLRDVDLPTLYSFDVFDTVIGRRGIVPVSVFVDIRDRILNARGRFPPEIARDFVRDRQTAENALREMKRKDPELRESRAFEITLADIYRRLAEILDLSADQRDLLMSWEIEAELAATRPLPAEVAHVRALRDAGEHVVFLSDMYLPESVVRELLVKADQSFHDIPLYLSSSTGVQKSTGYLYLHAYHDVGYDHRVWRHTGDNSHADRKAAGALGISTKLLPRRELDTYESALATALGTGDGYRVAGLLHDRRLAASAEGPTPFAFRYVSLFLVPYVLWVLDDAVARGYRTLYFLSRDGHHLKRIADAAIEELGLDLRTRYIFGSRKAWRLASQIDSIDEEFFGEFGTFAGARTVSALAEIAGLSIAEFSAVIPEATAFAPDVRLSQASQAALRAAMSASAVLDAHLLQRAAEERRACVAYLSQEMVFDESFAVVEYWGRGYTQECLKRILSAVSLSTSALPFYYARSIYGSDELCARHNFTSSAFSMLPVEAIFANLDHGTVQGYRHGSGGWEPIVEPRQNDADLHDALESELPEFTREFLRLQLTQPARTRRGLFAFAFDHFRTRPATTPYLTHLAPLRDAVELGGEEREFAPALSVSLFFNYLNRDTRGSVTRSWPMTFARTTGLPRLLLEAQRRYGFRRKLRAIERRAKHRSDNHPATWS</sequence>
<dbReference type="EMBL" id="CP151632">
    <property type="protein sequence ID" value="WZO35984.1"/>
    <property type="molecule type" value="Genomic_DNA"/>
</dbReference>
<proteinExistence type="inferred from homology"/>
<dbReference type="Gene3D" id="3.40.50.1000">
    <property type="entry name" value="HAD superfamily/HAD-like"/>
    <property type="match status" value="1"/>
</dbReference>
<dbReference type="SUPFAM" id="SSF56784">
    <property type="entry name" value="HAD-like"/>
    <property type="match status" value="1"/>
</dbReference>
<keyword evidence="4" id="KW-0808">Transferase</keyword>
<dbReference type="Gene3D" id="3.40.50.11820">
    <property type="match status" value="1"/>
</dbReference>
<dbReference type="PANTHER" id="PTHR37316:SF3">
    <property type="entry name" value="TEICHOIC ACID GLYCEROL-PHOSPHATE TRANSFERASE"/>
    <property type="match status" value="1"/>
</dbReference>
<comment type="similarity">
    <text evidence="2">Belongs to the CDP-glycerol glycerophosphotransferase family.</text>
</comment>
<dbReference type="GO" id="GO:0005886">
    <property type="term" value="C:plasma membrane"/>
    <property type="evidence" value="ECO:0007669"/>
    <property type="project" value="UniProtKB-SubCell"/>
</dbReference>
<gene>
    <name evidence="7" type="ORF">MRBLWS13_003700</name>
</gene>
<evidence type="ECO:0000313" key="7">
    <source>
        <dbReference type="EMBL" id="WZO35984.1"/>
    </source>
</evidence>
<keyword evidence="6" id="KW-0472">Membrane</keyword>
<dbReference type="AlphaFoldDB" id="A0AAU6SGE1"/>
<dbReference type="Pfam" id="PF04464">
    <property type="entry name" value="Glyphos_transf"/>
    <property type="match status" value="1"/>
</dbReference>
<dbReference type="PANTHER" id="PTHR37316">
    <property type="entry name" value="TEICHOIC ACID GLYCEROL-PHOSPHATE PRIMASE"/>
    <property type="match status" value="1"/>
</dbReference>
<dbReference type="GO" id="GO:0019350">
    <property type="term" value="P:teichoic acid biosynthetic process"/>
    <property type="evidence" value="ECO:0007669"/>
    <property type="project" value="UniProtKB-KW"/>
</dbReference>
<evidence type="ECO:0000256" key="3">
    <source>
        <dbReference type="ARBA" id="ARBA00022475"/>
    </source>
</evidence>
<dbReference type="InterPro" id="IPR043149">
    <property type="entry name" value="TagF_N"/>
</dbReference>
<accession>A0AAU6SGE1</accession>
<evidence type="ECO:0000256" key="4">
    <source>
        <dbReference type="ARBA" id="ARBA00022679"/>
    </source>
</evidence>
<reference evidence="7" key="1">
    <citation type="submission" date="2024-04" db="EMBL/GenBank/DDBJ databases">
        <authorList>
            <person name="Roder T."/>
            <person name="Oberhansli S."/>
            <person name="Kreuzer M."/>
        </authorList>
    </citation>
    <scope>NUCLEOTIDE SEQUENCE</scope>
    <source>
        <strain evidence="7">LWS13-1.2</strain>
    </source>
</reference>
<dbReference type="InterPro" id="IPR036412">
    <property type="entry name" value="HAD-like_sf"/>
</dbReference>
<dbReference type="SUPFAM" id="SSF53756">
    <property type="entry name" value="UDP-Glycosyltransferase/glycogen phosphorylase"/>
    <property type="match status" value="1"/>
</dbReference>
<dbReference type="Gene3D" id="3.40.50.12580">
    <property type="match status" value="1"/>
</dbReference>
<comment type="subcellular location">
    <subcellularLocation>
        <location evidence="1">Cell membrane</location>
        <topology evidence="1">Peripheral membrane protein</topology>
    </subcellularLocation>
</comment>